<evidence type="ECO:0000256" key="2">
    <source>
        <dbReference type="SAM" id="SignalP"/>
    </source>
</evidence>
<dbReference type="EMBL" id="CP011451">
    <property type="protein sequence ID" value="AKH36631.1"/>
    <property type="molecule type" value="Genomic_DNA"/>
</dbReference>
<feature type="compositionally biased region" description="Pro residues" evidence="1">
    <location>
        <begin position="170"/>
        <end position="185"/>
    </location>
</feature>
<keyword evidence="6" id="KW-1185">Reference proteome</keyword>
<dbReference type="RefSeq" id="WP_046848734.1">
    <property type="nucleotide sequence ID" value="NZ_CBDIPD010000120.1"/>
</dbReference>
<dbReference type="EMBL" id="FNNH01000006">
    <property type="protein sequence ID" value="SDW26788.1"/>
    <property type="molecule type" value="Genomic_DNA"/>
</dbReference>
<feature type="chain" id="PRO_5010419300" evidence="2">
    <location>
        <begin position="23"/>
        <end position="185"/>
    </location>
</feature>
<dbReference type="PATRIC" id="fig|44574.3.peg.112"/>
<reference evidence="5 8" key="4">
    <citation type="submission" date="2019-07" db="EMBL/GenBank/DDBJ databases">
        <title>Active sludge and wastewater microbial communities from Klosterneuburg, Austria.</title>
        <authorList>
            <person name="Wagner M."/>
        </authorList>
    </citation>
    <scope>NUCLEOTIDE SEQUENCE [LARGE SCALE GENOMIC DNA]</scope>
    <source>
        <strain evidence="5 8">Nm2</strain>
    </source>
</reference>
<reference evidence="3 6" key="2">
    <citation type="journal article" date="2016" name="Genome Announc.">
        <title>Genome Sequence of Nitrosomonas communis Strain Nm2, a Mesophilic Ammonia-Oxidizing Bacterium Isolated from Mediterranean Soil.</title>
        <authorList>
            <person name="Kozlowski J.A."/>
            <person name="Kits K.D."/>
            <person name="Stein L.Y."/>
        </authorList>
    </citation>
    <scope>NUCLEOTIDE SEQUENCE [LARGE SCALE GENOMIC DNA]</scope>
    <source>
        <strain evidence="3 6">Nm2</strain>
    </source>
</reference>
<dbReference type="Proteomes" id="UP000183454">
    <property type="component" value="Unassembled WGS sequence"/>
</dbReference>
<keyword evidence="2" id="KW-0732">Signal</keyword>
<evidence type="ECO:0000313" key="7">
    <source>
        <dbReference type="Proteomes" id="UP000183454"/>
    </source>
</evidence>
<feature type="signal peptide" evidence="2">
    <location>
        <begin position="1"/>
        <end position="22"/>
    </location>
</feature>
<dbReference type="KEGG" id="nco:AAW31_00450"/>
<protein>
    <submittedName>
        <fullName evidence="3">Proline-rich region</fullName>
    </submittedName>
</protein>
<evidence type="ECO:0000313" key="8">
    <source>
        <dbReference type="Proteomes" id="UP000324176"/>
    </source>
</evidence>
<dbReference type="Proteomes" id="UP000324176">
    <property type="component" value="Unassembled WGS sequence"/>
</dbReference>
<organism evidence="3 6">
    <name type="scientific">Nitrosomonas communis</name>
    <dbReference type="NCBI Taxonomy" id="44574"/>
    <lineage>
        <taxon>Bacteria</taxon>
        <taxon>Pseudomonadati</taxon>
        <taxon>Pseudomonadota</taxon>
        <taxon>Betaproteobacteria</taxon>
        <taxon>Nitrosomonadales</taxon>
        <taxon>Nitrosomonadaceae</taxon>
        <taxon>Nitrosomonas</taxon>
    </lineage>
</organism>
<evidence type="ECO:0000313" key="5">
    <source>
        <dbReference type="EMBL" id="TYP90998.1"/>
    </source>
</evidence>
<dbReference type="PROSITE" id="PS51257">
    <property type="entry name" value="PROKAR_LIPOPROTEIN"/>
    <property type="match status" value="1"/>
</dbReference>
<accession>A0A0F7KAP9</accession>
<name>A0A0F7KAP9_9PROT</name>
<sequence>MPRITKLSMLLPLTLLTACVHIPTGPGVMVLPAANKTFDQFRSDDLLCRQFASEQVNEQTPRRASIFSGMETAALTTALGAIAGAAFGGGRGAAIGAGSGLLAGGLAGSSSAQSSGNINQQRYDTAYIQCMYANGHRIPSPGRFVNGEYSSGGGTGSYSKPAPQRAPSDSYPPPPPGSPPPPPPY</sequence>
<evidence type="ECO:0000256" key="1">
    <source>
        <dbReference type="SAM" id="MobiDB-lite"/>
    </source>
</evidence>
<evidence type="ECO:0000313" key="4">
    <source>
        <dbReference type="EMBL" id="SDW26788.1"/>
    </source>
</evidence>
<dbReference type="EMBL" id="VNHT01000012">
    <property type="protein sequence ID" value="TYP90998.1"/>
    <property type="molecule type" value="Genomic_DNA"/>
</dbReference>
<evidence type="ECO:0000313" key="6">
    <source>
        <dbReference type="Proteomes" id="UP000034156"/>
    </source>
</evidence>
<reference evidence="6" key="1">
    <citation type="submission" date="2015-05" db="EMBL/GenBank/DDBJ databases">
        <title>Draft genome of Nitrosomonas communis strain Nm2.</title>
        <authorList>
            <person name="Kozlowski J.A."/>
            <person name="Kits K.D."/>
            <person name="Stein L.Y."/>
        </authorList>
    </citation>
    <scope>NUCLEOTIDE SEQUENCE [LARGE SCALE GENOMIC DNA]</scope>
    <source>
        <strain evidence="6">Nm2</strain>
    </source>
</reference>
<proteinExistence type="predicted"/>
<reference evidence="4 7" key="3">
    <citation type="submission" date="2016-10" db="EMBL/GenBank/DDBJ databases">
        <authorList>
            <person name="de Groot N.N."/>
        </authorList>
    </citation>
    <scope>NUCLEOTIDE SEQUENCE [LARGE SCALE GENOMIC DNA]</scope>
    <source>
        <strain evidence="4 7">Nm110</strain>
    </source>
</reference>
<evidence type="ECO:0000313" key="3">
    <source>
        <dbReference type="EMBL" id="AKH36631.1"/>
    </source>
</evidence>
<dbReference type="AlphaFoldDB" id="A0A0F7KAP9"/>
<feature type="region of interest" description="Disordered" evidence="1">
    <location>
        <begin position="141"/>
        <end position="185"/>
    </location>
</feature>
<dbReference type="OrthoDB" id="5573966at2"/>
<dbReference type="Proteomes" id="UP000034156">
    <property type="component" value="Chromosome"/>
</dbReference>
<gene>
    <name evidence="3" type="ORF">AAW31_00450</name>
    <name evidence="5" type="ORF">BCL69_101222</name>
    <name evidence="4" type="ORF">SAMN05421882_100642</name>
</gene>